<gene>
    <name evidence="6" type="ORF">ACFOUW_35360</name>
</gene>
<evidence type="ECO:0000256" key="4">
    <source>
        <dbReference type="ARBA" id="ARBA00023136"/>
    </source>
</evidence>
<evidence type="ECO:0000256" key="1">
    <source>
        <dbReference type="ARBA" id="ARBA00004141"/>
    </source>
</evidence>
<name>A0ABV7YPM9_9ACTN</name>
<feature type="transmembrane region" description="Helical" evidence="5">
    <location>
        <begin position="237"/>
        <end position="257"/>
    </location>
</feature>
<dbReference type="RefSeq" id="WP_205120468.1">
    <property type="nucleotide sequence ID" value="NZ_JAFBCM010000001.1"/>
</dbReference>
<accession>A0ABV7YPM9</accession>
<feature type="transmembrane region" description="Helical" evidence="5">
    <location>
        <begin position="341"/>
        <end position="360"/>
    </location>
</feature>
<evidence type="ECO:0000313" key="6">
    <source>
        <dbReference type="EMBL" id="MFC3766154.1"/>
    </source>
</evidence>
<organism evidence="6 7">
    <name type="scientific">Tenggerimyces flavus</name>
    <dbReference type="NCBI Taxonomy" id="1708749"/>
    <lineage>
        <taxon>Bacteria</taxon>
        <taxon>Bacillati</taxon>
        <taxon>Actinomycetota</taxon>
        <taxon>Actinomycetes</taxon>
        <taxon>Propionibacteriales</taxon>
        <taxon>Nocardioidaceae</taxon>
        <taxon>Tenggerimyces</taxon>
    </lineage>
</organism>
<comment type="caution">
    <text evidence="6">The sequence shown here is derived from an EMBL/GenBank/DDBJ whole genome shotgun (WGS) entry which is preliminary data.</text>
</comment>
<keyword evidence="3 5" id="KW-1133">Transmembrane helix</keyword>
<evidence type="ECO:0000256" key="2">
    <source>
        <dbReference type="ARBA" id="ARBA00022692"/>
    </source>
</evidence>
<keyword evidence="4 5" id="KW-0472">Membrane</keyword>
<evidence type="ECO:0000313" key="7">
    <source>
        <dbReference type="Proteomes" id="UP001595699"/>
    </source>
</evidence>
<feature type="transmembrane region" description="Helical" evidence="5">
    <location>
        <begin position="155"/>
        <end position="175"/>
    </location>
</feature>
<evidence type="ECO:0000256" key="5">
    <source>
        <dbReference type="SAM" id="Phobius"/>
    </source>
</evidence>
<dbReference type="Pfam" id="PF02361">
    <property type="entry name" value="CbiQ"/>
    <property type="match status" value="1"/>
</dbReference>
<feature type="transmembrane region" description="Helical" evidence="5">
    <location>
        <begin position="62"/>
        <end position="87"/>
    </location>
</feature>
<keyword evidence="2 5" id="KW-0812">Transmembrane</keyword>
<evidence type="ECO:0000256" key="3">
    <source>
        <dbReference type="ARBA" id="ARBA00022989"/>
    </source>
</evidence>
<feature type="transmembrane region" description="Helical" evidence="5">
    <location>
        <begin position="263"/>
        <end position="283"/>
    </location>
</feature>
<protein>
    <submittedName>
        <fullName evidence="6">Energy-coupling factor transporter transmembrane component T</fullName>
    </submittedName>
</protein>
<feature type="transmembrane region" description="Helical" evidence="5">
    <location>
        <begin position="20"/>
        <end position="50"/>
    </location>
</feature>
<proteinExistence type="predicted"/>
<dbReference type="Proteomes" id="UP001595699">
    <property type="component" value="Unassembled WGS sequence"/>
</dbReference>
<reference evidence="7" key="1">
    <citation type="journal article" date="2019" name="Int. J. Syst. Evol. Microbiol.">
        <title>The Global Catalogue of Microorganisms (GCM) 10K type strain sequencing project: providing services to taxonomists for standard genome sequencing and annotation.</title>
        <authorList>
            <consortium name="The Broad Institute Genomics Platform"/>
            <consortium name="The Broad Institute Genome Sequencing Center for Infectious Disease"/>
            <person name="Wu L."/>
            <person name="Ma J."/>
        </authorList>
    </citation>
    <scope>NUCLEOTIDE SEQUENCE [LARGE SCALE GENOMIC DNA]</scope>
    <source>
        <strain evidence="7">CGMCC 4.7241</strain>
    </source>
</reference>
<dbReference type="EMBL" id="JBHRZH010000049">
    <property type="protein sequence ID" value="MFC3766154.1"/>
    <property type="molecule type" value="Genomic_DNA"/>
</dbReference>
<dbReference type="InterPro" id="IPR003339">
    <property type="entry name" value="ABC/ECF_trnsptr_transmembrane"/>
</dbReference>
<dbReference type="PANTHER" id="PTHR33514:SF15">
    <property type="entry name" value="COBALT TRANSPORT PROTEIN"/>
    <property type="match status" value="1"/>
</dbReference>
<feature type="transmembrane region" description="Helical" evidence="5">
    <location>
        <begin position="303"/>
        <end position="321"/>
    </location>
</feature>
<sequence length="365" mass="37878">MRAAHNPTLPRNLHPGAWWLWALGLATGASRTTNPILLILLLAVAGFVVANRRSDAPWARSYVAFLKLGLVVIGIRVLFQFVFGAGISGRTVLLTLPEVPMPDWLQGIRIGGPVTLEALVAAVNDGLRLAAILACIGAANALANPKRLLQTMPGALYELGVAVVVAMTFAPQLVTDAARTRAARRLRGKPEGGVRSIASTAVPVLENALERSIALAAAMDSRGYGRTGTVPRHTRRITSALVLVGMLGICAGTYGLLNAGSPALLGLPLLAVGALAAAAGLVLGGRRVVRSRYRPDPWALPEWLVAGSGTVVAAAFVWAAIAGEQGLMPATVPLAMPELPLVVVVGTLVGVLPAFLAPPLKEPAP</sequence>
<comment type="subcellular location">
    <subcellularLocation>
        <location evidence="1">Membrane</location>
        <topology evidence="1">Multi-pass membrane protein</topology>
    </subcellularLocation>
</comment>
<keyword evidence="7" id="KW-1185">Reference proteome</keyword>
<dbReference type="PANTHER" id="PTHR33514">
    <property type="entry name" value="PROTEIN ABCI12, CHLOROPLASTIC"/>
    <property type="match status" value="1"/>
</dbReference>
<dbReference type="CDD" id="cd16914">
    <property type="entry name" value="EcfT"/>
    <property type="match status" value="1"/>
</dbReference>